<evidence type="ECO:0000313" key="2">
    <source>
        <dbReference type="EMBL" id="EPE04667.1"/>
    </source>
</evidence>
<organism evidence="2 3">
    <name type="scientific">Ophiostoma piceae (strain UAMH 11346)</name>
    <name type="common">Sap stain fungus</name>
    <dbReference type="NCBI Taxonomy" id="1262450"/>
    <lineage>
        <taxon>Eukaryota</taxon>
        <taxon>Fungi</taxon>
        <taxon>Dikarya</taxon>
        <taxon>Ascomycota</taxon>
        <taxon>Pezizomycotina</taxon>
        <taxon>Sordariomycetes</taxon>
        <taxon>Sordariomycetidae</taxon>
        <taxon>Ophiostomatales</taxon>
        <taxon>Ophiostomataceae</taxon>
        <taxon>Ophiostoma</taxon>
    </lineage>
</organism>
<dbReference type="VEuPathDB" id="FungiDB:F503_06216"/>
<dbReference type="Proteomes" id="UP000016923">
    <property type="component" value="Unassembled WGS sequence"/>
</dbReference>
<proteinExistence type="predicted"/>
<feature type="compositionally biased region" description="Basic and acidic residues" evidence="1">
    <location>
        <begin position="75"/>
        <end position="85"/>
    </location>
</feature>
<reference evidence="2 3" key="1">
    <citation type="journal article" date="2013" name="BMC Genomics">
        <title>The genome and transcriptome of the pine saprophyte Ophiostoma piceae, and a comparison with the bark beetle-associated pine pathogen Grosmannia clavigera.</title>
        <authorList>
            <person name="Haridas S."/>
            <person name="Wang Y."/>
            <person name="Lim L."/>
            <person name="Massoumi Alamouti S."/>
            <person name="Jackman S."/>
            <person name="Docking R."/>
            <person name="Robertson G."/>
            <person name="Birol I."/>
            <person name="Bohlmann J."/>
            <person name="Breuil C."/>
        </authorList>
    </citation>
    <scope>NUCLEOTIDE SEQUENCE [LARGE SCALE GENOMIC DNA]</scope>
    <source>
        <strain evidence="2 3">UAMH 11346</strain>
    </source>
</reference>
<feature type="region of interest" description="Disordered" evidence="1">
    <location>
        <begin position="1"/>
        <end position="94"/>
    </location>
</feature>
<dbReference type="EMBL" id="KE148159">
    <property type="protein sequence ID" value="EPE04667.1"/>
    <property type="molecule type" value="Genomic_DNA"/>
</dbReference>
<name>S3BVU5_OPHP1</name>
<evidence type="ECO:0000313" key="3">
    <source>
        <dbReference type="Proteomes" id="UP000016923"/>
    </source>
</evidence>
<feature type="compositionally biased region" description="Polar residues" evidence="1">
    <location>
        <begin position="40"/>
        <end position="65"/>
    </location>
</feature>
<sequence>MSSYNSGYSDYTSGSGGSWSSSSDQSSTYQSDTYSPPSSAGSDSPRYSESTTTRSRLNHKNQIVSVINHGQKGSDASEPRPEYRDASCYYSRGA</sequence>
<dbReference type="HOGENOM" id="CLU_2386772_0_0_1"/>
<protein>
    <submittedName>
        <fullName evidence="2">Uncharacterized protein</fullName>
    </submittedName>
</protein>
<gene>
    <name evidence="2" type="ORF">F503_06216</name>
</gene>
<dbReference type="AlphaFoldDB" id="S3BVU5"/>
<feature type="compositionally biased region" description="Low complexity" evidence="1">
    <location>
        <begin position="1"/>
        <end position="39"/>
    </location>
</feature>
<accession>S3BVU5</accession>
<keyword evidence="3" id="KW-1185">Reference proteome</keyword>
<evidence type="ECO:0000256" key="1">
    <source>
        <dbReference type="SAM" id="MobiDB-lite"/>
    </source>
</evidence>